<dbReference type="InterPro" id="IPR025745">
    <property type="entry name" value="Mrr-like_N_dom"/>
</dbReference>
<protein>
    <submittedName>
        <fullName evidence="4">Restriction endonuclease</fullName>
    </submittedName>
</protein>
<proteinExistence type="predicted"/>
<dbReference type="HOGENOM" id="CLU_063822_1_0_9"/>
<dbReference type="GO" id="GO:0003677">
    <property type="term" value="F:DNA binding"/>
    <property type="evidence" value="ECO:0007669"/>
    <property type="project" value="InterPro"/>
</dbReference>
<evidence type="ECO:0000256" key="1">
    <source>
        <dbReference type="ARBA" id="ARBA00022801"/>
    </source>
</evidence>
<dbReference type="Pfam" id="PF14338">
    <property type="entry name" value="Mrr_N"/>
    <property type="match status" value="1"/>
</dbReference>
<dbReference type="PANTHER" id="PTHR30015:SF7">
    <property type="entry name" value="TYPE IV METHYL-DIRECTED RESTRICTION ENZYME ECOKMRR"/>
    <property type="match status" value="1"/>
</dbReference>
<evidence type="ECO:0000259" key="2">
    <source>
        <dbReference type="Pfam" id="PF04471"/>
    </source>
</evidence>
<dbReference type="PATRIC" id="fig|695560.3.peg.781"/>
<dbReference type="KEGG" id="lam:LA2_03925"/>
<dbReference type="GO" id="GO:0015666">
    <property type="term" value="F:restriction endodeoxyribonuclease activity"/>
    <property type="evidence" value="ECO:0007669"/>
    <property type="project" value="TreeGrafter"/>
</dbReference>
<keyword evidence="4" id="KW-0540">Nuclease</keyword>
<evidence type="ECO:0000259" key="3">
    <source>
        <dbReference type="Pfam" id="PF14338"/>
    </source>
</evidence>
<dbReference type="InterPro" id="IPR007560">
    <property type="entry name" value="Restrct_endonuc_IV_Mrr"/>
</dbReference>
<dbReference type="SUPFAM" id="SSF52980">
    <property type="entry name" value="Restriction endonuclease-like"/>
    <property type="match status" value="1"/>
</dbReference>
<name>E4SNI8_LACAR</name>
<dbReference type="InterPro" id="IPR011335">
    <property type="entry name" value="Restrct_endonuc-II-like"/>
</dbReference>
<dbReference type="Pfam" id="PF04471">
    <property type="entry name" value="Mrr_cat"/>
    <property type="match status" value="1"/>
</dbReference>
<feature type="domain" description="Restriction system protein Mrr-like N-terminal" evidence="3">
    <location>
        <begin position="16"/>
        <end position="100"/>
    </location>
</feature>
<dbReference type="REBASE" id="29120">
    <property type="entry name" value="LamGRLMrrP"/>
</dbReference>
<organism evidence="4 5">
    <name type="scientific">Lactobacillus amylovorus (strain GRL 1112)</name>
    <dbReference type="NCBI Taxonomy" id="695560"/>
    <lineage>
        <taxon>Bacteria</taxon>
        <taxon>Bacillati</taxon>
        <taxon>Bacillota</taxon>
        <taxon>Bacilli</taxon>
        <taxon>Lactobacillales</taxon>
        <taxon>Lactobacillaceae</taxon>
        <taxon>Lactobacillus</taxon>
    </lineage>
</organism>
<dbReference type="InterPro" id="IPR011856">
    <property type="entry name" value="tRNA_endonuc-like_dom_sf"/>
</dbReference>
<sequence>MKNFNDLTRKEQETYLMLPIIMELRRLGGQATTREIKNGVIIGDYGMPEEELTKPKVGKNGQLFRPFDVSFSFTIRNLEMAEFIERPQRGMVMLTKKGRTFNGSGNELANAVYKISLPMWKEKSQHIKPPHKDQDNSDSDGIENTWRDRLLEALNGLTPRKFEMFCRALAKRMNVDIDETIGVKQSGDGGLDGFGYMVADDFRTSSVAIQAKRWSKNLVSSPEIDKFRGAMDKYRADYGIFITTSSFSKDAMKAARTGTKIITLIDGDRLADLVAKYELYVTPVVTYELGEFFTDDN</sequence>
<gene>
    <name evidence="4" type="ordered locus">LA2_03925</name>
</gene>
<dbReference type="PANTHER" id="PTHR30015">
    <property type="entry name" value="MRR RESTRICTION SYSTEM PROTEIN"/>
    <property type="match status" value="1"/>
</dbReference>
<dbReference type="Proteomes" id="UP000007033">
    <property type="component" value="Chromosome"/>
</dbReference>
<reference evidence="4 5" key="1">
    <citation type="journal article" date="2011" name="J. Bacteriol.">
        <title>Genome sequence of Lactobacillus amylovorus GRL1112.</title>
        <authorList>
            <person name="Kant R."/>
            <person name="Paulin L."/>
            <person name="Alatalo E."/>
            <person name="de Vos W.M."/>
            <person name="Palva A."/>
        </authorList>
    </citation>
    <scope>NUCLEOTIDE SEQUENCE [LARGE SCALE GENOMIC DNA]</scope>
    <source>
        <strain evidence="4 5">GRL 1112</strain>
    </source>
</reference>
<dbReference type="AlphaFoldDB" id="E4SNI8"/>
<dbReference type="InterPro" id="IPR052906">
    <property type="entry name" value="Type_IV_Methyl-Rstrct_Enzyme"/>
</dbReference>
<keyword evidence="1" id="KW-0378">Hydrolase</keyword>
<feature type="domain" description="Restriction endonuclease type IV Mrr" evidence="2">
    <location>
        <begin position="156"/>
        <end position="273"/>
    </location>
</feature>
<accession>E4SNI8</accession>
<evidence type="ECO:0000313" key="5">
    <source>
        <dbReference type="Proteomes" id="UP000007033"/>
    </source>
</evidence>
<dbReference type="GO" id="GO:0009307">
    <property type="term" value="P:DNA restriction-modification system"/>
    <property type="evidence" value="ECO:0007669"/>
    <property type="project" value="InterPro"/>
</dbReference>
<dbReference type="Gene3D" id="3.40.1350.10">
    <property type="match status" value="1"/>
</dbReference>
<dbReference type="EMBL" id="CP002338">
    <property type="protein sequence ID" value="ADQ58758.1"/>
    <property type="molecule type" value="Genomic_DNA"/>
</dbReference>
<evidence type="ECO:0000313" key="4">
    <source>
        <dbReference type="EMBL" id="ADQ58758.1"/>
    </source>
</evidence>
<keyword evidence="4" id="KW-0255">Endonuclease</keyword>